<dbReference type="Proteomes" id="UP000093186">
    <property type="component" value="Unassembled WGS sequence"/>
</dbReference>
<proteinExistence type="predicted"/>
<dbReference type="InterPro" id="IPR048469">
    <property type="entry name" value="YchJ-like_M"/>
</dbReference>
<comment type="caution">
    <text evidence="2">The sequence shown here is derived from an EMBL/GenBank/DDBJ whole genome shotgun (WGS) entry which is preliminary data.</text>
</comment>
<dbReference type="RefSeq" id="WP_068705197.1">
    <property type="nucleotide sequence ID" value="NZ_MAKX01000013.1"/>
</dbReference>
<keyword evidence="3" id="KW-1185">Reference proteome</keyword>
<evidence type="ECO:0000313" key="2">
    <source>
        <dbReference type="EMBL" id="OCK42547.1"/>
    </source>
</evidence>
<name>A0A1B9XY96_9FLAO</name>
<feature type="domain" description="YchJ-like middle NTF2-like" evidence="1">
    <location>
        <begin position="27"/>
        <end position="126"/>
    </location>
</feature>
<protein>
    <submittedName>
        <fullName evidence="2">Sec-C motif domain protein</fullName>
    </submittedName>
</protein>
<organism evidence="2 3">
    <name type="scientific">Tenacibaculum soleae</name>
    <dbReference type="NCBI Taxonomy" id="447689"/>
    <lineage>
        <taxon>Bacteria</taxon>
        <taxon>Pseudomonadati</taxon>
        <taxon>Bacteroidota</taxon>
        <taxon>Flavobacteriia</taxon>
        <taxon>Flavobacteriales</taxon>
        <taxon>Flavobacteriaceae</taxon>
        <taxon>Tenacibaculum</taxon>
    </lineage>
</organism>
<evidence type="ECO:0000313" key="3">
    <source>
        <dbReference type="Proteomes" id="UP000093186"/>
    </source>
</evidence>
<gene>
    <name evidence="2" type="ORF">BA195_10245</name>
</gene>
<dbReference type="AlphaFoldDB" id="A0A1B9XY96"/>
<reference evidence="2 3" key="1">
    <citation type="submission" date="2016-06" db="EMBL/GenBank/DDBJ databases">
        <title>Draft Genome Sequence of Tenacibaculum soleae UCD-KL19.</title>
        <authorList>
            <person name="Eisen J.A."/>
            <person name="Coil D.A."/>
            <person name="Lujan K.M."/>
        </authorList>
    </citation>
    <scope>NUCLEOTIDE SEQUENCE [LARGE SCALE GENOMIC DNA]</scope>
    <source>
        <strain evidence="2 3">UCD-KL19</strain>
    </source>
</reference>
<accession>A0A1B9XY96</accession>
<dbReference type="Pfam" id="PF17775">
    <property type="entry name" value="YchJ_M-like"/>
    <property type="match status" value="1"/>
</dbReference>
<dbReference type="InterPro" id="IPR032710">
    <property type="entry name" value="NTF2-like_dom_sf"/>
</dbReference>
<dbReference type="STRING" id="447689.BA195_10245"/>
<dbReference type="OrthoDB" id="21421at2"/>
<evidence type="ECO:0000259" key="1">
    <source>
        <dbReference type="Pfam" id="PF17775"/>
    </source>
</evidence>
<dbReference type="SUPFAM" id="SSF54427">
    <property type="entry name" value="NTF2-like"/>
    <property type="match status" value="1"/>
</dbReference>
<sequence>MQCPCNPSKKYSDCCEKAHQNIQTVLTAETLMRSRYSAFVLAKINYLQESHHSNTRPSNKEKKEILSWTKSVKWLKLEVLNTSKGSITDLEGTVEFNAFFMENGKVDVIHENSSFCKENKHWVYLNAN</sequence>
<dbReference type="EMBL" id="MAKX01000013">
    <property type="protein sequence ID" value="OCK42547.1"/>
    <property type="molecule type" value="Genomic_DNA"/>
</dbReference>
<dbReference type="Gene3D" id="3.10.450.50">
    <property type="match status" value="1"/>
</dbReference>